<dbReference type="Proteomes" id="UP000606274">
    <property type="component" value="Unassembled WGS sequence"/>
</dbReference>
<feature type="non-terminal residue" evidence="2">
    <location>
        <position position="103"/>
    </location>
</feature>
<organism evidence="2 3">
    <name type="scientific">Silurus meridionalis</name>
    <name type="common">Southern catfish</name>
    <name type="synonym">Silurus soldatovi meridionalis</name>
    <dbReference type="NCBI Taxonomy" id="175797"/>
    <lineage>
        <taxon>Eukaryota</taxon>
        <taxon>Metazoa</taxon>
        <taxon>Chordata</taxon>
        <taxon>Craniata</taxon>
        <taxon>Vertebrata</taxon>
        <taxon>Euteleostomi</taxon>
        <taxon>Actinopterygii</taxon>
        <taxon>Neopterygii</taxon>
        <taxon>Teleostei</taxon>
        <taxon>Ostariophysi</taxon>
        <taxon>Siluriformes</taxon>
        <taxon>Siluridae</taxon>
        <taxon>Silurus</taxon>
    </lineage>
</organism>
<reference evidence="2" key="1">
    <citation type="submission" date="2020-08" db="EMBL/GenBank/DDBJ databases">
        <title>Chromosome-level assembly of Southern catfish (Silurus meridionalis) provides insights into visual adaptation to the nocturnal and benthic lifestyles.</title>
        <authorList>
            <person name="Zhang Y."/>
            <person name="Wang D."/>
            <person name="Peng Z."/>
        </authorList>
    </citation>
    <scope>NUCLEOTIDE SEQUENCE</scope>
    <source>
        <strain evidence="2">SWU-2019-XX</strain>
        <tissue evidence="2">Muscle</tissue>
    </source>
</reference>
<evidence type="ECO:0000256" key="1">
    <source>
        <dbReference type="SAM" id="MobiDB-lite"/>
    </source>
</evidence>
<name>A0A8T0AV81_SILME</name>
<feature type="region of interest" description="Disordered" evidence="1">
    <location>
        <begin position="58"/>
        <end position="103"/>
    </location>
</feature>
<protein>
    <submittedName>
        <fullName evidence="2">Uncharacterized protein</fullName>
    </submittedName>
</protein>
<dbReference type="AlphaFoldDB" id="A0A8T0AV81"/>
<gene>
    <name evidence="2" type="ORF">HF521_005016</name>
</gene>
<keyword evidence="3" id="KW-1185">Reference proteome</keyword>
<accession>A0A8T0AV81</accession>
<evidence type="ECO:0000313" key="3">
    <source>
        <dbReference type="Proteomes" id="UP000606274"/>
    </source>
</evidence>
<comment type="caution">
    <text evidence="2">The sequence shown here is derived from an EMBL/GenBank/DDBJ whole genome shotgun (WGS) entry which is preliminary data.</text>
</comment>
<sequence length="103" mass="12143">VISAYAPQVGFEMEEKKKIVVEGVPRNERLLIGADFNGHVGEGNRGDEEVMGRYVQERRRRKSLEKQNWDRQSDEKSRQENKEMQQQVKRDVVKDKEKVLEEL</sequence>
<evidence type="ECO:0000313" key="2">
    <source>
        <dbReference type="EMBL" id="KAF7696598.1"/>
    </source>
</evidence>
<dbReference type="EMBL" id="JABFDY010000015">
    <property type="protein sequence ID" value="KAF7696598.1"/>
    <property type="molecule type" value="Genomic_DNA"/>
</dbReference>
<proteinExistence type="predicted"/>
<feature type="compositionally biased region" description="Basic and acidic residues" evidence="1">
    <location>
        <begin position="64"/>
        <end position="103"/>
    </location>
</feature>